<comment type="caution">
    <text evidence="2">The sequence shown here is derived from an EMBL/GenBank/DDBJ whole genome shotgun (WGS) entry which is preliminary data.</text>
</comment>
<dbReference type="EMBL" id="JAJAQI010000008">
    <property type="protein sequence ID" value="MCB4821563.1"/>
    <property type="molecule type" value="Genomic_DNA"/>
</dbReference>
<evidence type="ECO:0000313" key="3">
    <source>
        <dbReference type="Proteomes" id="UP001139311"/>
    </source>
</evidence>
<sequence length="73" mass="7830">MDRHGRRPFAPGASILGGASCGLSYEGLMRDAVAQEERSRRLGAGRSRMVPRAQVQAPRPEVARSAQARIAGQ</sequence>
<dbReference type="RefSeq" id="WP_226606455.1">
    <property type="nucleotide sequence ID" value="NZ_JAJAQI010000008.1"/>
</dbReference>
<evidence type="ECO:0000313" key="2">
    <source>
        <dbReference type="EMBL" id="MCB4821563.1"/>
    </source>
</evidence>
<dbReference type="Proteomes" id="UP001139311">
    <property type="component" value="Unassembled WGS sequence"/>
</dbReference>
<gene>
    <name evidence="2" type="ORF">LHA35_07445</name>
</gene>
<feature type="region of interest" description="Disordered" evidence="1">
    <location>
        <begin position="39"/>
        <end position="73"/>
    </location>
</feature>
<protein>
    <submittedName>
        <fullName evidence="2">Uncharacterized protein</fullName>
    </submittedName>
</protein>
<reference evidence="2" key="1">
    <citation type="submission" date="2021-10" db="EMBL/GenBank/DDBJ databases">
        <title>Roseicella aerolatum sp. nov., isolated from aerosols of e-waste dismantling site.</title>
        <authorList>
            <person name="Qin T."/>
        </authorList>
    </citation>
    <scope>NUCLEOTIDE SEQUENCE</scope>
    <source>
        <strain evidence="2">GB24</strain>
    </source>
</reference>
<proteinExistence type="predicted"/>
<dbReference type="AlphaFoldDB" id="A0A9X1IE01"/>
<name>A0A9X1IE01_9PROT</name>
<organism evidence="2 3">
    <name type="scientific">Roseicella aerolata</name>
    <dbReference type="NCBI Taxonomy" id="2883479"/>
    <lineage>
        <taxon>Bacteria</taxon>
        <taxon>Pseudomonadati</taxon>
        <taxon>Pseudomonadota</taxon>
        <taxon>Alphaproteobacteria</taxon>
        <taxon>Acetobacterales</taxon>
        <taxon>Roseomonadaceae</taxon>
        <taxon>Roseicella</taxon>
    </lineage>
</organism>
<dbReference type="PROSITE" id="PS51257">
    <property type="entry name" value="PROKAR_LIPOPROTEIN"/>
    <property type="match status" value="1"/>
</dbReference>
<keyword evidence="3" id="KW-1185">Reference proteome</keyword>
<evidence type="ECO:0000256" key="1">
    <source>
        <dbReference type="SAM" id="MobiDB-lite"/>
    </source>
</evidence>
<accession>A0A9X1IE01</accession>